<evidence type="ECO:0000256" key="1">
    <source>
        <dbReference type="SAM" id="Coils"/>
    </source>
</evidence>
<dbReference type="SUPFAM" id="SSF52540">
    <property type="entry name" value="P-loop containing nucleoside triphosphate hydrolases"/>
    <property type="match status" value="1"/>
</dbReference>
<proteinExistence type="predicted"/>
<keyword evidence="1" id="KW-0175">Coiled coil</keyword>
<dbReference type="AlphaFoldDB" id="A0AAD1WIP2"/>
<name>A0AAD1WIP2_PELCU</name>
<feature type="coiled-coil region" evidence="1">
    <location>
        <begin position="265"/>
        <end position="313"/>
    </location>
</feature>
<dbReference type="EMBL" id="OW240918">
    <property type="protein sequence ID" value="CAH2307855.1"/>
    <property type="molecule type" value="Genomic_DNA"/>
</dbReference>
<reference evidence="2" key="1">
    <citation type="submission" date="2022-03" db="EMBL/GenBank/DDBJ databases">
        <authorList>
            <person name="Alioto T."/>
            <person name="Alioto T."/>
            <person name="Gomez Garrido J."/>
        </authorList>
    </citation>
    <scope>NUCLEOTIDE SEQUENCE</scope>
</reference>
<evidence type="ECO:0000313" key="2">
    <source>
        <dbReference type="EMBL" id="CAH2307855.1"/>
    </source>
</evidence>
<gene>
    <name evidence="2" type="ORF">PECUL_23A036346</name>
</gene>
<keyword evidence="3" id="KW-1185">Reference proteome</keyword>
<dbReference type="InterPro" id="IPR027417">
    <property type="entry name" value="P-loop_NTPase"/>
</dbReference>
<sequence length="317" mass="36566">MAVSANNQEIRKRLSEYTPGSTRYLVGHGYRRVCVQLFGMAGHGKSSLINSCVCVMYDKEFENVANAGKSSNPITMERREFKLQRDVCISDNRGVNKLTKDEYHEVTAQLCKLRSAREVNWDNDLEHAINNFLERLNNPPTEIIVPVLVCSAAWFLNDETVEQILPFLTETKEITGIFPIIVLTKYKNMEIQAQETLRIFKNRGANHVIHIENYTTTDSRRNLEKDTNILKFVEICLEEADRIIFLKLGKSPLEDFLMHAVKHIRAISKREIEKKDEEIEDLEQKINEHKASVAKEMEKNVKLKKELAKLKTKMGKS</sequence>
<accession>A0AAD1WIP2</accession>
<protein>
    <submittedName>
        <fullName evidence="2">Uncharacterized protein</fullName>
    </submittedName>
</protein>
<organism evidence="2 3">
    <name type="scientific">Pelobates cultripes</name>
    <name type="common">Western spadefoot toad</name>
    <dbReference type="NCBI Taxonomy" id="61616"/>
    <lineage>
        <taxon>Eukaryota</taxon>
        <taxon>Metazoa</taxon>
        <taxon>Chordata</taxon>
        <taxon>Craniata</taxon>
        <taxon>Vertebrata</taxon>
        <taxon>Euteleostomi</taxon>
        <taxon>Amphibia</taxon>
        <taxon>Batrachia</taxon>
        <taxon>Anura</taxon>
        <taxon>Pelobatoidea</taxon>
        <taxon>Pelobatidae</taxon>
        <taxon>Pelobates</taxon>
    </lineage>
</organism>
<dbReference type="Proteomes" id="UP001295444">
    <property type="component" value="Chromosome 07"/>
</dbReference>
<dbReference type="Gene3D" id="3.40.50.300">
    <property type="entry name" value="P-loop containing nucleotide triphosphate hydrolases"/>
    <property type="match status" value="1"/>
</dbReference>
<evidence type="ECO:0000313" key="3">
    <source>
        <dbReference type="Proteomes" id="UP001295444"/>
    </source>
</evidence>